<dbReference type="InterPro" id="IPR036390">
    <property type="entry name" value="WH_DNA-bd_sf"/>
</dbReference>
<dbReference type="SUPFAM" id="SSF46785">
    <property type="entry name" value="Winged helix' DNA-binding domain"/>
    <property type="match status" value="1"/>
</dbReference>
<dbReference type="Gene3D" id="1.10.10.10">
    <property type="entry name" value="Winged helix-like DNA-binding domain superfamily/Winged helix DNA-binding domain"/>
    <property type="match status" value="1"/>
</dbReference>
<evidence type="ECO:0000313" key="1">
    <source>
        <dbReference type="EMBL" id="SNZ04206.1"/>
    </source>
</evidence>
<reference evidence="1 2" key="1">
    <citation type="submission" date="2017-09" db="EMBL/GenBank/DDBJ databases">
        <authorList>
            <person name="Ehlers B."/>
            <person name="Leendertz F.H."/>
        </authorList>
    </citation>
    <scope>NUCLEOTIDE SEQUENCE [LARGE SCALE GENOMIC DNA]</scope>
    <source>
        <strain evidence="1 2">DSM 27208</strain>
    </source>
</reference>
<accession>A0A285N8A7</accession>
<keyword evidence="2" id="KW-1185">Reference proteome</keyword>
<organism evidence="1 2">
    <name type="scientific">Natronoarchaeum philippinense</name>
    <dbReference type="NCBI Taxonomy" id="558529"/>
    <lineage>
        <taxon>Archaea</taxon>
        <taxon>Methanobacteriati</taxon>
        <taxon>Methanobacteriota</taxon>
        <taxon>Stenosarchaea group</taxon>
        <taxon>Halobacteria</taxon>
        <taxon>Halobacteriales</taxon>
        <taxon>Natronoarchaeaceae</taxon>
    </lineage>
</organism>
<dbReference type="AlphaFoldDB" id="A0A285N8A7"/>
<gene>
    <name evidence="1" type="ORF">SAMN06269185_0483</name>
</gene>
<dbReference type="CDD" id="cd00090">
    <property type="entry name" value="HTH_ARSR"/>
    <property type="match status" value="1"/>
</dbReference>
<dbReference type="Pfam" id="PF12840">
    <property type="entry name" value="HTH_20"/>
    <property type="match status" value="1"/>
</dbReference>
<protein>
    <submittedName>
        <fullName evidence="1">Helix-turn-helix domain-containing protein</fullName>
    </submittedName>
</protein>
<evidence type="ECO:0000313" key="2">
    <source>
        <dbReference type="Proteomes" id="UP000219453"/>
    </source>
</evidence>
<dbReference type="InterPro" id="IPR036388">
    <property type="entry name" value="WH-like_DNA-bd_sf"/>
</dbReference>
<name>A0A285N8A7_NATPI</name>
<dbReference type="InterPro" id="IPR011991">
    <property type="entry name" value="ArsR-like_HTH"/>
</dbReference>
<proteinExistence type="predicted"/>
<dbReference type="Proteomes" id="UP000219453">
    <property type="component" value="Unassembled WGS sequence"/>
</dbReference>
<sequence>MSHYTTAQRLFSPERLWPTSLPEWIDVPEDPDPDEVLDLLDDQYAKAILRQTRDTALSAKEISTACDISVSTVYRRTERLVDCGLLAERRIAQSDGTHHSTYEARLDEVTVSLTDDGFEVTIDEKPTGDLADRFTDMWEGL</sequence>
<dbReference type="EMBL" id="OBEJ01000001">
    <property type="protein sequence ID" value="SNZ04206.1"/>
    <property type="molecule type" value="Genomic_DNA"/>
</dbReference>